<accession>A0A7X1NU49</accession>
<evidence type="ECO:0000313" key="7">
    <source>
        <dbReference type="Proteomes" id="UP000484842"/>
    </source>
</evidence>
<dbReference type="InterPro" id="IPR036779">
    <property type="entry name" value="LysM_dom_sf"/>
</dbReference>
<dbReference type="Pfam" id="PF01476">
    <property type="entry name" value="LysM"/>
    <property type="match status" value="1"/>
</dbReference>
<dbReference type="PANTHER" id="PTHR21666">
    <property type="entry name" value="PEPTIDASE-RELATED"/>
    <property type="match status" value="1"/>
</dbReference>
<keyword evidence="2" id="KW-0175">Coiled coil</keyword>
<evidence type="ECO:0000256" key="4">
    <source>
        <dbReference type="SAM" id="SignalP"/>
    </source>
</evidence>
<sequence length="458" mass="49072">MGHRSFLTRSLLLAAFLLAPSATAQPGLPALSGPAERLGAALPRVHLVREDPARLVVVTREAPAQLARRYGVPPSAVTPLPGGQAELPLPPVAPPVREPFRPASVVPHRVQPGETLDTVAARHGLRVVELLGANLDRPSLDDLRAGETLWIPTAERGLLVRVKPGQTALSLIAGYGADLAGTAQANGVLPTTLEPGDFLLLPGVTPDTLHERLLDRREAEEAAREKAEARQRERERLEEKYARQARYEAYLAAQQARERARLQEKYDRYAAYLAWKTSPERQQLNDRYERQAQYEAALAAQAEARRERERRQAEAQAAARSAPTVRPAVAGPVAGLRWPVHGARVTSRFGEEDIDYHKQVFHGGVDLAAPAGTPVYAAAGGTVVESGYGAYGLNVLTGGGGTTLVYGHLSRAAVQAGQTVASGDLLGFVGCTGICTGPHLHFEVRPGGQAVDPLPLLP</sequence>
<evidence type="ECO:0000259" key="5">
    <source>
        <dbReference type="PROSITE" id="PS51782"/>
    </source>
</evidence>
<dbReference type="PANTHER" id="PTHR21666:SF289">
    <property type="entry name" value="L-ALA--D-GLU ENDOPEPTIDASE"/>
    <property type="match status" value="1"/>
</dbReference>
<reference evidence="6 7" key="1">
    <citation type="submission" date="2019-10" db="EMBL/GenBank/DDBJ databases">
        <title>Deinococcus sp. isolated from soil.</title>
        <authorList>
            <person name="Li Y."/>
            <person name="Wang J."/>
        </authorList>
    </citation>
    <scope>NUCLEOTIDE SEQUENCE [LARGE SCALE GENOMIC DNA]</scope>
    <source>
        <strain evidence="6 7">SDU3-2</strain>
    </source>
</reference>
<proteinExistence type="predicted"/>
<dbReference type="GO" id="GO:0004222">
    <property type="term" value="F:metalloendopeptidase activity"/>
    <property type="evidence" value="ECO:0007669"/>
    <property type="project" value="TreeGrafter"/>
</dbReference>
<name>A0A7X1NU49_9DEIO</name>
<dbReference type="InterPro" id="IPR018392">
    <property type="entry name" value="LysM"/>
</dbReference>
<dbReference type="CDD" id="cd12797">
    <property type="entry name" value="M23_peptidase"/>
    <property type="match status" value="1"/>
</dbReference>
<evidence type="ECO:0000256" key="3">
    <source>
        <dbReference type="SAM" id="MobiDB-lite"/>
    </source>
</evidence>
<dbReference type="EMBL" id="WBSL01000001">
    <property type="protein sequence ID" value="MPY65735.1"/>
    <property type="molecule type" value="Genomic_DNA"/>
</dbReference>
<dbReference type="Pfam" id="PF01551">
    <property type="entry name" value="Peptidase_M23"/>
    <property type="match status" value="1"/>
</dbReference>
<keyword evidence="1 4" id="KW-0732">Signal</keyword>
<dbReference type="PROSITE" id="PS51782">
    <property type="entry name" value="LYSM"/>
    <property type="match status" value="1"/>
</dbReference>
<feature type="region of interest" description="Disordered" evidence="3">
    <location>
        <begin position="299"/>
        <end position="326"/>
    </location>
</feature>
<organism evidence="6 7">
    <name type="scientific">Deinococcus terrestris</name>
    <dbReference type="NCBI Taxonomy" id="2651870"/>
    <lineage>
        <taxon>Bacteria</taxon>
        <taxon>Thermotogati</taxon>
        <taxon>Deinococcota</taxon>
        <taxon>Deinococci</taxon>
        <taxon>Deinococcales</taxon>
        <taxon>Deinococcaceae</taxon>
        <taxon>Deinococcus</taxon>
    </lineage>
</organism>
<keyword evidence="7" id="KW-1185">Reference proteome</keyword>
<dbReference type="Gene3D" id="3.10.350.10">
    <property type="entry name" value="LysM domain"/>
    <property type="match status" value="1"/>
</dbReference>
<dbReference type="SUPFAM" id="SSF51261">
    <property type="entry name" value="Duplicated hybrid motif"/>
    <property type="match status" value="1"/>
</dbReference>
<dbReference type="SMART" id="SM00257">
    <property type="entry name" value="LysM"/>
    <property type="match status" value="2"/>
</dbReference>
<feature type="chain" id="PRO_5030769305" evidence="4">
    <location>
        <begin position="25"/>
        <end position="458"/>
    </location>
</feature>
<gene>
    <name evidence="6" type="ORF">F8S09_03360</name>
</gene>
<dbReference type="InterPro" id="IPR011055">
    <property type="entry name" value="Dup_hybrid_motif"/>
</dbReference>
<feature type="coiled-coil region" evidence="2">
    <location>
        <begin position="210"/>
        <end position="240"/>
    </location>
</feature>
<dbReference type="CDD" id="cd00118">
    <property type="entry name" value="LysM"/>
    <property type="match status" value="1"/>
</dbReference>
<dbReference type="Proteomes" id="UP000484842">
    <property type="component" value="Unassembled WGS sequence"/>
</dbReference>
<dbReference type="AlphaFoldDB" id="A0A7X1NU49"/>
<dbReference type="InterPro" id="IPR016047">
    <property type="entry name" value="M23ase_b-sheet_dom"/>
</dbReference>
<dbReference type="Gene3D" id="2.70.70.10">
    <property type="entry name" value="Glucose Permease (Domain IIA)"/>
    <property type="match status" value="1"/>
</dbReference>
<dbReference type="SUPFAM" id="SSF54106">
    <property type="entry name" value="LysM domain"/>
    <property type="match status" value="1"/>
</dbReference>
<feature type="compositionally biased region" description="Basic and acidic residues" evidence="3">
    <location>
        <begin position="303"/>
        <end position="313"/>
    </location>
</feature>
<comment type="caution">
    <text evidence="6">The sequence shown here is derived from an EMBL/GenBank/DDBJ whole genome shotgun (WGS) entry which is preliminary data.</text>
</comment>
<dbReference type="InterPro" id="IPR050570">
    <property type="entry name" value="Cell_wall_metabolism_enzyme"/>
</dbReference>
<evidence type="ECO:0000256" key="1">
    <source>
        <dbReference type="ARBA" id="ARBA00022729"/>
    </source>
</evidence>
<protein>
    <submittedName>
        <fullName evidence="6">Peptidoglycan DD-metalloendopeptidase family protein</fullName>
    </submittedName>
</protein>
<feature type="domain" description="LysM" evidence="5">
    <location>
        <begin position="106"/>
        <end position="151"/>
    </location>
</feature>
<evidence type="ECO:0000313" key="6">
    <source>
        <dbReference type="EMBL" id="MPY65735.1"/>
    </source>
</evidence>
<evidence type="ECO:0000256" key="2">
    <source>
        <dbReference type="SAM" id="Coils"/>
    </source>
</evidence>
<feature type="signal peptide" evidence="4">
    <location>
        <begin position="1"/>
        <end position="24"/>
    </location>
</feature>